<evidence type="ECO:0000256" key="5">
    <source>
        <dbReference type="ARBA" id="ARBA00023004"/>
    </source>
</evidence>
<dbReference type="GO" id="GO:0020037">
    <property type="term" value="F:heme binding"/>
    <property type="evidence" value="ECO:0007669"/>
    <property type="project" value="InterPro"/>
</dbReference>
<dbReference type="Gene3D" id="1.10.760.10">
    <property type="entry name" value="Cytochrome c-like domain"/>
    <property type="match status" value="1"/>
</dbReference>
<keyword evidence="4" id="KW-0249">Electron transport</keyword>
<dbReference type="EMBL" id="VDUW01000001">
    <property type="protein sequence ID" value="TXL67995.1"/>
    <property type="molecule type" value="Genomic_DNA"/>
</dbReference>
<keyword evidence="2 6" id="KW-0349">Heme</keyword>
<evidence type="ECO:0000259" key="10">
    <source>
        <dbReference type="PROSITE" id="PS51007"/>
    </source>
</evidence>
<dbReference type="InterPro" id="IPR012218">
    <property type="entry name" value="Cyt_c_BACSU-c550-type"/>
</dbReference>
<dbReference type="PROSITE" id="PS51007">
    <property type="entry name" value="CYTC"/>
    <property type="match status" value="1"/>
</dbReference>
<evidence type="ECO:0000313" key="11">
    <source>
        <dbReference type="EMBL" id="TXL67995.1"/>
    </source>
</evidence>
<feature type="binding site" description="covalent" evidence="6">
    <location>
        <position position="65"/>
    </location>
    <ligand>
        <name>heme c</name>
        <dbReference type="ChEBI" id="CHEBI:61717"/>
    </ligand>
</feature>
<dbReference type="RefSeq" id="WP_147665731.1">
    <property type="nucleotide sequence ID" value="NZ_VDUW01000001.1"/>
</dbReference>
<name>A0A5C8P302_9BACI</name>
<gene>
    <name evidence="11" type="ORF">FHP05_02970</name>
</gene>
<dbReference type="Proteomes" id="UP000321574">
    <property type="component" value="Unassembled WGS sequence"/>
</dbReference>
<dbReference type="InterPro" id="IPR054780">
    <property type="entry name" value="Cytochro_C550_firm"/>
</dbReference>
<feature type="domain" description="Cytochrome c" evidence="10">
    <location>
        <begin position="52"/>
        <end position="125"/>
    </location>
</feature>
<evidence type="ECO:0000313" key="12">
    <source>
        <dbReference type="Proteomes" id="UP000321574"/>
    </source>
</evidence>
<keyword evidence="9" id="KW-0472">Membrane</keyword>
<evidence type="ECO:0000256" key="1">
    <source>
        <dbReference type="ARBA" id="ARBA00022448"/>
    </source>
</evidence>
<dbReference type="InterPro" id="IPR051811">
    <property type="entry name" value="Cytochrome_c550/c551-like"/>
</dbReference>
<evidence type="ECO:0000256" key="6">
    <source>
        <dbReference type="PIRSR" id="PIRSR000025-1"/>
    </source>
</evidence>
<reference evidence="11 12" key="1">
    <citation type="submission" date="2019-06" db="EMBL/GenBank/DDBJ databases">
        <title>Cerasibacillus sp. nov., isolated from maize field.</title>
        <authorList>
            <person name="Lin S.-Y."/>
            <person name="Tsai C.-F."/>
            <person name="Young C.-C."/>
        </authorList>
    </citation>
    <scope>NUCLEOTIDE SEQUENCE [LARGE SCALE GENOMIC DNA]</scope>
    <source>
        <strain evidence="11 12">CC-CFT480</strain>
    </source>
</reference>
<dbReference type="InterPro" id="IPR036909">
    <property type="entry name" value="Cyt_c-like_dom_sf"/>
</dbReference>
<keyword evidence="9" id="KW-0812">Transmembrane</keyword>
<comment type="caution">
    <text evidence="11">The sequence shown here is derived from an EMBL/GenBank/DDBJ whole genome shotgun (WGS) entry which is preliminary data.</text>
</comment>
<feature type="binding site" description="covalent" evidence="6">
    <location>
        <position position="68"/>
    </location>
    <ligand>
        <name>heme c</name>
        <dbReference type="ChEBI" id="CHEBI:61717"/>
    </ligand>
</feature>
<dbReference type="AlphaFoldDB" id="A0A5C8P302"/>
<keyword evidence="12" id="KW-1185">Reference proteome</keyword>
<keyword evidence="1" id="KW-0813">Transport</keyword>
<evidence type="ECO:0000256" key="7">
    <source>
        <dbReference type="PIRSR" id="PIRSR000025-2"/>
    </source>
</evidence>
<proteinExistence type="predicted"/>
<keyword evidence="5 7" id="KW-0408">Iron</keyword>
<feature type="region of interest" description="Disordered" evidence="8">
    <location>
        <begin position="36"/>
        <end position="58"/>
    </location>
</feature>
<accession>A0A5C8P302</accession>
<evidence type="ECO:0000256" key="3">
    <source>
        <dbReference type="ARBA" id="ARBA00022723"/>
    </source>
</evidence>
<evidence type="ECO:0000256" key="4">
    <source>
        <dbReference type="ARBA" id="ARBA00022982"/>
    </source>
</evidence>
<evidence type="ECO:0000256" key="2">
    <source>
        <dbReference type="ARBA" id="ARBA00022617"/>
    </source>
</evidence>
<dbReference type="InterPro" id="IPR009056">
    <property type="entry name" value="Cyt_c-like_dom"/>
</dbReference>
<evidence type="ECO:0000256" key="9">
    <source>
        <dbReference type="SAM" id="Phobius"/>
    </source>
</evidence>
<dbReference type="PANTHER" id="PTHR37823:SF4">
    <property type="entry name" value="MENAQUINOL-CYTOCHROME C REDUCTASE CYTOCHROME B_C SUBUNIT"/>
    <property type="match status" value="1"/>
</dbReference>
<feature type="binding site" description="axial binding residue" evidence="7">
    <location>
        <position position="104"/>
    </location>
    <ligand>
        <name>heme c</name>
        <dbReference type="ChEBI" id="CHEBI:61717"/>
    </ligand>
    <ligandPart>
        <name>Fe</name>
        <dbReference type="ChEBI" id="CHEBI:18248"/>
    </ligandPart>
</feature>
<dbReference type="OrthoDB" id="7933886at2"/>
<dbReference type="PIRSF" id="PIRSF000025">
    <property type="entry name" value="Cytc_Bsub_c550"/>
    <property type="match status" value="1"/>
</dbReference>
<dbReference type="GO" id="GO:0005506">
    <property type="term" value="F:iron ion binding"/>
    <property type="evidence" value="ECO:0007669"/>
    <property type="project" value="InterPro"/>
</dbReference>
<dbReference type="GO" id="GO:0009055">
    <property type="term" value="F:electron transfer activity"/>
    <property type="evidence" value="ECO:0007669"/>
    <property type="project" value="InterPro"/>
</dbReference>
<evidence type="ECO:0000256" key="8">
    <source>
        <dbReference type="SAM" id="MobiDB-lite"/>
    </source>
</evidence>
<comment type="PTM">
    <text evidence="6">Binds 1 heme c group covalently per subunit.</text>
</comment>
<organism evidence="11 12">
    <name type="scientific">Cerasibacillus terrae</name>
    <dbReference type="NCBI Taxonomy" id="2498845"/>
    <lineage>
        <taxon>Bacteria</taxon>
        <taxon>Bacillati</taxon>
        <taxon>Bacillota</taxon>
        <taxon>Bacilli</taxon>
        <taxon>Bacillales</taxon>
        <taxon>Bacillaceae</taxon>
        <taxon>Cerasibacillus</taxon>
    </lineage>
</organism>
<dbReference type="Pfam" id="PF13442">
    <property type="entry name" value="Cytochrome_CBB3"/>
    <property type="match status" value="1"/>
</dbReference>
<dbReference type="GO" id="GO:0016020">
    <property type="term" value="C:membrane"/>
    <property type="evidence" value="ECO:0007669"/>
    <property type="project" value="InterPro"/>
</dbReference>
<keyword evidence="3 7" id="KW-0479">Metal-binding</keyword>
<dbReference type="SUPFAM" id="SSF46626">
    <property type="entry name" value="Cytochrome c"/>
    <property type="match status" value="1"/>
</dbReference>
<sequence>MKRNPVIPYGIIAVIGILAIVIVAGMGVGQRDAIQAEQDGEATEEKGGEEAAASDDPEAIYESNCLSCHGEDLSGGMGPDISKAGADHDADELVNIIQNGIGDMPPTQVGDEEASVLAEWLSEKK</sequence>
<feature type="transmembrane region" description="Helical" evidence="9">
    <location>
        <begin position="6"/>
        <end position="28"/>
    </location>
</feature>
<keyword evidence="9" id="KW-1133">Transmembrane helix</keyword>
<protein>
    <submittedName>
        <fullName evidence="11">Cytochrome c</fullName>
    </submittedName>
</protein>
<feature type="binding site" description="axial binding residue" evidence="7">
    <location>
        <position position="69"/>
    </location>
    <ligand>
        <name>heme c</name>
        <dbReference type="ChEBI" id="CHEBI:61717"/>
    </ligand>
    <ligandPart>
        <name>Fe</name>
        <dbReference type="ChEBI" id="CHEBI:18248"/>
    </ligandPart>
</feature>
<dbReference type="NCBIfam" id="NF045773">
    <property type="entry name" value="cytochro_C550"/>
    <property type="match status" value="1"/>
</dbReference>
<dbReference type="PANTHER" id="PTHR37823">
    <property type="entry name" value="CYTOCHROME C-553-LIKE"/>
    <property type="match status" value="1"/>
</dbReference>